<comment type="caution">
    <text evidence="1">The sequence shown here is derived from an EMBL/GenBank/DDBJ whole genome shotgun (WGS) entry which is preliminary data.</text>
</comment>
<evidence type="ECO:0000313" key="1">
    <source>
        <dbReference type="EMBL" id="KKN69767.1"/>
    </source>
</evidence>
<dbReference type="AlphaFoldDB" id="A0A0F9T4M3"/>
<accession>A0A0F9T4M3</accession>
<reference evidence="1" key="1">
    <citation type="journal article" date="2015" name="Nature">
        <title>Complex archaea that bridge the gap between prokaryotes and eukaryotes.</title>
        <authorList>
            <person name="Spang A."/>
            <person name="Saw J.H."/>
            <person name="Jorgensen S.L."/>
            <person name="Zaremba-Niedzwiedzka K."/>
            <person name="Martijn J."/>
            <person name="Lind A.E."/>
            <person name="van Eijk R."/>
            <person name="Schleper C."/>
            <person name="Guy L."/>
            <person name="Ettema T.J."/>
        </authorList>
    </citation>
    <scope>NUCLEOTIDE SEQUENCE</scope>
</reference>
<protein>
    <submittedName>
        <fullName evidence="1">Uncharacterized protein</fullName>
    </submittedName>
</protein>
<gene>
    <name evidence="1" type="ORF">LCGC14_0437130</name>
</gene>
<name>A0A0F9T4M3_9ZZZZ</name>
<dbReference type="EMBL" id="LAZR01000418">
    <property type="protein sequence ID" value="KKN69767.1"/>
    <property type="molecule type" value="Genomic_DNA"/>
</dbReference>
<organism evidence="1">
    <name type="scientific">marine sediment metagenome</name>
    <dbReference type="NCBI Taxonomy" id="412755"/>
    <lineage>
        <taxon>unclassified sequences</taxon>
        <taxon>metagenomes</taxon>
        <taxon>ecological metagenomes</taxon>
    </lineage>
</organism>
<proteinExistence type="predicted"/>
<sequence length="143" mass="16205">MISEYALHKHCVQCEGLFCADDMIFYTDNGYGQFICQKCSERKTMPNIKITAEVDGKIVPLNTISTESFEAIKALEKPKEIPVPVARLATHCYDNDRLILRIDNAFRDFVIGNNDKPVIVIDLKTGGIVHWGNMNIYKNVKPL</sequence>